<dbReference type="Proteomes" id="UP001165306">
    <property type="component" value="Unassembled WGS sequence"/>
</dbReference>
<dbReference type="InterPro" id="IPR048136">
    <property type="entry name" value="STM3941-like"/>
</dbReference>
<dbReference type="AlphaFoldDB" id="A0AA41WI80"/>
<dbReference type="EMBL" id="JAMSLR010000017">
    <property type="protein sequence ID" value="MCM8750530.1"/>
    <property type="molecule type" value="Genomic_DNA"/>
</dbReference>
<keyword evidence="3" id="KW-1185">Reference proteome</keyword>
<reference evidence="2" key="1">
    <citation type="submission" date="2022-06" db="EMBL/GenBank/DDBJ databases">
        <title>CFH 74404 Thermomicrobiaceae sp.</title>
        <authorList>
            <person name="Ming H."/>
            <person name="Li W.-J."/>
            <person name="Zhao Z."/>
        </authorList>
    </citation>
    <scope>NUCLEOTIDE SEQUENCE</scope>
    <source>
        <strain evidence="2">CFH 74404</strain>
    </source>
</reference>
<gene>
    <name evidence="2" type="ORF">NET02_15395</name>
</gene>
<feature type="transmembrane region" description="Helical" evidence="1">
    <location>
        <begin position="18"/>
        <end position="38"/>
    </location>
</feature>
<keyword evidence="1" id="KW-0472">Membrane</keyword>
<protein>
    <recommendedName>
        <fullName evidence="4">DUF2982 domain-containing protein</fullName>
    </recommendedName>
</protein>
<dbReference type="RefSeq" id="WP_284058319.1">
    <property type="nucleotide sequence ID" value="NZ_JAMSLR010000017.1"/>
</dbReference>
<keyword evidence="1" id="KW-1133">Transmembrane helix</keyword>
<sequence>MALDDVERIEIRGSAWKVTLAFIASAAFALTGFALVVYSEDTFAKVAGILCIAFFGVFGAVALYGRARGDYQRIAVSRAGLEVYLPGVGWRLIPWGDIEEISVLEVAGQQFTAVRLRSYEALLAGLTPEKSRAAARRFAALGLFGQATAALLGGSRLGHLVQGSEAVRDLPSMLAFSRARFGAELLFGWDQRDRNAHDFAEFLKEWQRAGNSESRPR</sequence>
<evidence type="ECO:0000256" key="1">
    <source>
        <dbReference type="SAM" id="Phobius"/>
    </source>
</evidence>
<evidence type="ECO:0000313" key="3">
    <source>
        <dbReference type="Proteomes" id="UP001165306"/>
    </source>
</evidence>
<organism evidence="2 3">
    <name type="scientific">Thermalbibacter longus</name>
    <dbReference type="NCBI Taxonomy" id="2951981"/>
    <lineage>
        <taxon>Bacteria</taxon>
        <taxon>Pseudomonadati</taxon>
        <taxon>Thermomicrobiota</taxon>
        <taxon>Thermomicrobia</taxon>
        <taxon>Thermomicrobiales</taxon>
        <taxon>Thermomicrobiaceae</taxon>
        <taxon>Thermalbibacter</taxon>
    </lineage>
</organism>
<evidence type="ECO:0008006" key="4">
    <source>
        <dbReference type="Google" id="ProtNLM"/>
    </source>
</evidence>
<accession>A0AA41WI80</accession>
<name>A0AA41WI80_9BACT</name>
<feature type="transmembrane region" description="Helical" evidence="1">
    <location>
        <begin position="44"/>
        <end position="64"/>
    </location>
</feature>
<evidence type="ECO:0000313" key="2">
    <source>
        <dbReference type="EMBL" id="MCM8750530.1"/>
    </source>
</evidence>
<dbReference type="NCBIfam" id="NF041635">
    <property type="entry name" value="STM3941_fam"/>
    <property type="match status" value="1"/>
</dbReference>
<keyword evidence="1" id="KW-0812">Transmembrane</keyword>
<comment type="caution">
    <text evidence="2">The sequence shown here is derived from an EMBL/GenBank/DDBJ whole genome shotgun (WGS) entry which is preliminary data.</text>
</comment>
<proteinExistence type="predicted"/>